<keyword evidence="1" id="KW-1185">Reference proteome</keyword>
<protein>
    <submittedName>
        <fullName evidence="2">Uncharacterized protein</fullName>
    </submittedName>
</protein>
<organism evidence="1 2">
    <name type="scientific">Trichobilharzia regenti</name>
    <name type="common">Nasal bird schistosome</name>
    <dbReference type="NCBI Taxonomy" id="157069"/>
    <lineage>
        <taxon>Eukaryota</taxon>
        <taxon>Metazoa</taxon>
        <taxon>Spiralia</taxon>
        <taxon>Lophotrochozoa</taxon>
        <taxon>Platyhelminthes</taxon>
        <taxon>Trematoda</taxon>
        <taxon>Digenea</taxon>
        <taxon>Strigeidida</taxon>
        <taxon>Schistosomatoidea</taxon>
        <taxon>Schistosomatidae</taxon>
        <taxon>Trichobilharzia</taxon>
    </lineage>
</organism>
<evidence type="ECO:0000313" key="1">
    <source>
        <dbReference type="Proteomes" id="UP000050795"/>
    </source>
</evidence>
<dbReference type="WBParaSite" id="TREG1_55760.2">
    <property type="protein sequence ID" value="TREG1_55760.2"/>
    <property type="gene ID" value="TREG1_55760"/>
</dbReference>
<reference evidence="1" key="1">
    <citation type="submission" date="2022-06" db="EMBL/GenBank/DDBJ databases">
        <authorList>
            <person name="Berger JAMES D."/>
            <person name="Berger JAMES D."/>
        </authorList>
    </citation>
    <scope>NUCLEOTIDE SEQUENCE [LARGE SCALE GENOMIC DNA]</scope>
</reference>
<reference evidence="2" key="2">
    <citation type="submission" date="2023-11" db="UniProtKB">
        <authorList>
            <consortium name="WormBaseParasite"/>
        </authorList>
    </citation>
    <scope>IDENTIFICATION</scope>
</reference>
<evidence type="ECO:0000313" key="2">
    <source>
        <dbReference type="WBParaSite" id="TREG1_55760.2"/>
    </source>
</evidence>
<accession>A0AA85K1X6</accession>
<dbReference type="AlphaFoldDB" id="A0AA85K1X6"/>
<dbReference type="Proteomes" id="UP000050795">
    <property type="component" value="Unassembled WGS sequence"/>
</dbReference>
<sequence>MTASRDAYSTLKTDDRTRVTIPEYNNRDGHMKTSLYGGAAWYIPSERRWESYSEHFELPKLTRRDAIDFQSEKDFLNFLKKRDIPDYKKITAYYPSHPPSVKWNSHYRIPSSQTAGDLRECIDQRRIWDDPGYYGYYQEILDRMTREDCRRLPRSGMVGTPYFTHRPITNLSIQNQLSVNLLFISVKSCRTTEVHPSVKYIEK</sequence>
<proteinExistence type="predicted"/>
<name>A0AA85K1X6_TRIRE</name>